<gene>
    <name evidence="1" type="ORF">PVAG01_02082</name>
</gene>
<keyword evidence="2" id="KW-1185">Reference proteome</keyword>
<protein>
    <submittedName>
        <fullName evidence="1">Uncharacterized protein</fullName>
    </submittedName>
</protein>
<reference evidence="1 2" key="1">
    <citation type="submission" date="2024-06" db="EMBL/GenBank/DDBJ databases">
        <title>Complete genome of Phlyctema vagabunda strain 19-DSS-EL-015.</title>
        <authorList>
            <person name="Fiorenzani C."/>
        </authorList>
    </citation>
    <scope>NUCLEOTIDE SEQUENCE [LARGE SCALE GENOMIC DNA]</scope>
    <source>
        <strain evidence="1 2">19-DSS-EL-015</strain>
    </source>
</reference>
<dbReference type="EMBL" id="JBFCZG010000002">
    <property type="protein sequence ID" value="KAL3425291.1"/>
    <property type="molecule type" value="Genomic_DNA"/>
</dbReference>
<comment type="caution">
    <text evidence="1">The sequence shown here is derived from an EMBL/GenBank/DDBJ whole genome shotgun (WGS) entry which is preliminary data.</text>
</comment>
<organism evidence="1 2">
    <name type="scientific">Phlyctema vagabunda</name>
    <dbReference type="NCBI Taxonomy" id="108571"/>
    <lineage>
        <taxon>Eukaryota</taxon>
        <taxon>Fungi</taxon>
        <taxon>Dikarya</taxon>
        <taxon>Ascomycota</taxon>
        <taxon>Pezizomycotina</taxon>
        <taxon>Leotiomycetes</taxon>
        <taxon>Helotiales</taxon>
        <taxon>Dermateaceae</taxon>
        <taxon>Phlyctema</taxon>
    </lineage>
</organism>
<dbReference type="Proteomes" id="UP001629113">
    <property type="component" value="Unassembled WGS sequence"/>
</dbReference>
<proteinExistence type="predicted"/>
<name>A0ABR4PPS9_9HELO</name>
<accession>A0ABR4PPS9</accession>
<evidence type="ECO:0000313" key="1">
    <source>
        <dbReference type="EMBL" id="KAL3425291.1"/>
    </source>
</evidence>
<sequence>MNQAFAEHMCQGLGKRLVSLPSLSSAAELQVAQQLHCTQGQGRGGDSVCLGFDEEKKKRKKKERAYAFACSCNTDVRHDHGPLGKGKGSREVRRWGILYGSVLVSTP</sequence>
<evidence type="ECO:0000313" key="2">
    <source>
        <dbReference type="Proteomes" id="UP001629113"/>
    </source>
</evidence>